<comment type="caution">
    <text evidence="3">The sequence shown here is derived from an EMBL/GenBank/DDBJ whole genome shotgun (WGS) entry which is preliminary data.</text>
</comment>
<evidence type="ECO:0000256" key="1">
    <source>
        <dbReference type="ARBA" id="ARBA00005662"/>
    </source>
</evidence>
<name>A0A7X5URI8_9PSEU</name>
<organism evidence="3 4">
    <name type="scientific">Saccharomonospora amisosensis</name>
    <dbReference type="NCBI Taxonomy" id="1128677"/>
    <lineage>
        <taxon>Bacteria</taxon>
        <taxon>Bacillati</taxon>
        <taxon>Actinomycetota</taxon>
        <taxon>Actinomycetes</taxon>
        <taxon>Pseudonocardiales</taxon>
        <taxon>Pseudonocardiaceae</taxon>
        <taxon>Saccharomonospora</taxon>
    </lineage>
</organism>
<dbReference type="CDD" id="cd07381">
    <property type="entry name" value="MPP_CapA"/>
    <property type="match status" value="1"/>
</dbReference>
<dbReference type="PANTHER" id="PTHR33393:SF13">
    <property type="entry name" value="PGA BIOSYNTHESIS PROTEIN CAPA"/>
    <property type="match status" value="1"/>
</dbReference>
<dbReference type="Pfam" id="PF09587">
    <property type="entry name" value="PGA_cap"/>
    <property type="match status" value="1"/>
</dbReference>
<dbReference type="InterPro" id="IPR019079">
    <property type="entry name" value="Capsule_synth_CapA"/>
</dbReference>
<accession>A0A7X5URI8</accession>
<dbReference type="PANTHER" id="PTHR33393">
    <property type="entry name" value="POLYGLUTAMINE SYNTHESIS ACCESSORY PROTEIN RV0574C-RELATED"/>
    <property type="match status" value="1"/>
</dbReference>
<dbReference type="SMART" id="SM00854">
    <property type="entry name" value="PGA_cap"/>
    <property type="match status" value="1"/>
</dbReference>
<dbReference type="Gene3D" id="3.60.21.10">
    <property type="match status" value="1"/>
</dbReference>
<proteinExistence type="inferred from homology"/>
<gene>
    <name evidence="3" type="ORF">FHU38_003204</name>
</gene>
<comment type="similarity">
    <text evidence="1">Belongs to the CapA family.</text>
</comment>
<dbReference type="SUPFAM" id="SSF56300">
    <property type="entry name" value="Metallo-dependent phosphatases"/>
    <property type="match status" value="1"/>
</dbReference>
<dbReference type="InterPro" id="IPR052169">
    <property type="entry name" value="CW_Biosynth-Accessory"/>
</dbReference>
<keyword evidence="4" id="KW-1185">Reference proteome</keyword>
<sequence>MATGDVLIHPALTEQAAREAGENAGPDDFDYGPLLEGVRPLVSKADLALCHLEVPLAREGGPYSGYPQFSAPPELADALARVGYDGCSTASNHVLDQGEEGVVSTLDALDGAGLEHTGSARTEQESVTPLVVDVGGVRLGHVSYTFGFNGIATPPDKPWLSNELDADAIVAEARAAREAGAEVVIVSVHWGQEYVHEPTEEQRALARRLLDEEAIDVLVGHHAHVVQPIERIGDKWVAYGLGNSVARHAEPRGVSEEGIAVRLRFTRVHGDWVVDGIEYIPTLVELGPPIRLIDLTTAEPTPRRTEALRRTDQIVLSRGGAEHGLSRPGR</sequence>
<evidence type="ECO:0000259" key="2">
    <source>
        <dbReference type="SMART" id="SM00854"/>
    </source>
</evidence>
<dbReference type="AlphaFoldDB" id="A0A7X5URI8"/>
<evidence type="ECO:0000313" key="3">
    <source>
        <dbReference type="EMBL" id="NIJ12860.1"/>
    </source>
</evidence>
<protein>
    <submittedName>
        <fullName evidence="3">Poly-gamma-glutamate synthesis protein (Capsule biosynthesis protein)</fullName>
    </submittedName>
</protein>
<reference evidence="3 4" key="1">
    <citation type="submission" date="2020-03" db="EMBL/GenBank/DDBJ databases">
        <title>Sequencing the genomes of 1000 actinobacteria strains.</title>
        <authorList>
            <person name="Klenk H.-P."/>
        </authorList>
    </citation>
    <scope>NUCLEOTIDE SEQUENCE [LARGE SCALE GENOMIC DNA]</scope>
    <source>
        <strain evidence="3 4">DSM 45685</strain>
    </source>
</reference>
<feature type="domain" description="Capsule synthesis protein CapA" evidence="2">
    <location>
        <begin position="1"/>
        <end position="248"/>
    </location>
</feature>
<dbReference type="Proteomes" id="UP000545493">
    <property type="component" value="Unassembled WGS sequence"/>
</dbReference>
<dbReference type="InterPro" id="IPR029052">
    <property type="entry name" value="Metallo-depent_PP-like"/>
</dbReference>
<dbReference type="EMBL" id="JAAOYM010000001">
    <property type="protein sequence ID" value="NIJ12860.1"/>
    <property type="molecule type" value="Genomic_DNA"/>
</dbReference>
<evidence type="ECO:0000313" key="4">
    <source>
        <dbReference type="Proteomes" id="UP000545493"/>
    </source>
</evidence>